<evidence type="ECO:0000313" key="2">
    <source>
        <dbReference type="Proteomes" id="UP001479436"/>
    </source>
</evidence>
<protein>
    <recommendedName>
        <fullName evidence="3">Dienelactone hydrolase domain-containing protein</fullName>
    </recommendedName>
</protein>
<evidence type="ECO:0008006" key="3">
    <source>
        <dbReference type="Google" id="ProtNLM"/>
    </source>
</evidence>
<name>A0ABR2VP66_9FUNG</name>
<keyword evidence="2" id="KW-1185">Reference proteome</keyword>
<dbReference type="Gene3D" id="3.40.50.1820">
    <property type="entry name" value="alpha/beta hydrolase"/>
    <property type="match status" value="1"/>
</dbReference>
<proteinExistence type="predicted"/>
<sequence>MPPCAHPQCCYALTYAYTTISFSSLAFAFAAASLIHPSFLADEDAEHAQAPILLIPTKDEPDFTEFMNILSKKPFGDKCQQHRFDDMFHGFAAARGDYTNAQNVKRATEAIQLTGDFFNSHVHPN</sequence>
<dbReference type="PANTHER" id="PTHR47668">
    <property type="entry name" value="DIENELACTONE HYDROLASE FAMILY PROTEIN (AFU_ORTHOLOGUE AFUA_6G01940)"/>
    <property type="match status" value="1"/>
</dbReference>
<gene>
    <name evidence="1" type="ORF">K7432_015246</name>
</gene>
<dbReference type="EMBL" id="JASJQH010008875">
    <property type="protein sequence ID" value="KAK9686180.1"/>
    <property type="molecule type" value="Genomic_DNA"/>
</dbReference>
<dbReference type="PANTHER" id="PTHR47668:SF1">
    <property type="entry name" value="DIENELACTONE HYDROLASE DOMAIN-CONTAINING PROTEIN-RELATED"/>
    <property type="match status" value="1"/>
</dbReference>
<accession>A0ABR2VP66</accession>
<dbReference type="Proteomes" id="UP001479436">
    <property type="component" value="Unassembled WGS sequence"/>
</dbReference>
<reference evidence="1 2" key="1">
    <citation type="submission" date="2023-04" db="EMBL/GenBank/DDBJ databases">
        <title>Genome of Basidiobolus ranarum AG-B5.</title>
        <authorList>
            <person name="Stajich J.E."/>
            <person name="Carter-House D."/>
            <person name="Gryganskyi A."/>
        </authorList>
    </citation>
    <scope>NUCLEOTIDE SEQUENCE [LARGE SCALE GENOMIC DNA]</scope>
    <source>
        <strain evidence="1 2">AG-B5</strain>
    </source>
</reference>
<dbReference type="InterPro" id="IPR029058">
    <property type="entry name" value="AB_hydrolase_fold"/>
</dbReference>
<evidence type="ECO:0000313" key="1">
    <source>
        <dbReference type="EMBL" id="KAK9686180.1"/>
    </source>
</evidence>
<comment type="caution">
    <text evidence="1">The sequence shown here is derived from an EMBL/GenBank/DDBJ whole genome shotgun (WGS) entry which is preliminary data.</text>
</comment>
<organism evidence="1 2">
    <name type="scientific">Basidiobolus ranarum</name>
    <dbReference type="NCBI Taxonomy" id="34480"/>
    <lineage>
        <taxon>Eukaryota</taxon>
        <taxon>Fungi</taxon>
        <taxon>Fungi incertae sedis</taxon>
        <taxon>Zoopagomycota</taxon>
        <taxon>Entomophthoromycotina</taxon>
        <taxon>Basidiobolomycetes</taxon>
        <taxon>Basidiobolales</taxon>
        <taxon>Basidiobolaceae</taxon>
        <taxon>Basidiobolus</taxon>
    </lineage>
</organism>